<name>A0A6N9TP26_DISTH</name>
<dbReference type="AlphaFoldDB" id="A0A6N9TP26"/>
<keyword evidence="8" id="KW-0732">Signal</keyword>
<feature type="chain" id="PRO_5026654401" evidence="8">
    <location>
        <begin position="22"/>
        <end position="321"/>
    </location>
</feature>
<evidence type="ECO:0000256" key="4">
    <source>
        <dbReference type="ARBA" id="ARBA00022679"/>
    </source>
</evidence>
<comment type="caution">
    <text evidence="10">The sequence shown here is derived from an EMBL/GenBank/DDBJ whole genome shotgun (WGS) entry which is preliminary data.</text>
</comment>
<evidence type="ECO:0000256" key="5">
    <source>
        <dbReference type="ARBA" id="ARBA00022723"/>
    </source>
</evidence>
<dbReference type="PANTHER" id="PTHR11774">
    <property type="entry name" value="GERANYLGERANYL TRANSFERASE TYPE BETA SUBUNIT"/>
    <property type="match status" value="1"/>
</dbReference>
<reference evidence="10 11" key="1">
    <citation type="submission" date="2020-02" db="EMBL/GenBank/DDBJ databases">
        <title>Comparative genomics of sulfur disproportionating microorganisms.</title>
        <authorList>
            <person name="Ward L.M."/>
            <person name="Bertran E."/>
            <person name="Johnston D.T."/>
        </authorList>
    </citation>
    <scope>NUCLEOTIDE SEQUENCE [LARGE SCALE GENOMIC DNA]</scope>
    <source>
        <strain evidence="10 11">DSM 100025</strain>
    </source>
</reference>
<keyword evidence="4" id="KW-0808">Transferase</keyword>
<evidence type="ECO:0000256" key="7">
    <source>
        <dbReference type="ARBA" id="ARBA00022833"/>
    </source>
</evidence>
<dbReference type="GO" id="GO:0005965">
    <property type="term" value="C:protein farnesyltransferase complex"/>
    <property type="evidence" value="ECO:0007669"/>
    <property type="project" value="TreeGrafter"/>
</dbReference>
<evidence type="ECO:0000256" key="2">
    <source>
        <dbReference type="ARBA" id="ARBA00010497"/>
    </source>
</evidence>
<evidence type="ECO:0000256" key="1">
    <source>
        <dbReference type="ARBA" id="ARBA00001947"/>
    </source>
</evidence>
<evidence type="ECO:0000256" key="8">
    <source>
        <dbReference type="SAM" id="SignalP"/>
    </source>
</evidence>
<dbReference type="RefSeq" id="WP_163297997.1">
    <property type="nucleotide sequence ID" value="NZ_JAAGRR010000020.1"/>
</dbReference>
<organism evidence="10 11">
    <name type="scientific">Dissulfurirhabdus thermomarina</name>
    <dbReference type="NCBI Taxonomy" id="1765737"/>
    <lineage>
        <taxon>Bacteria</taxon>
        <taxon>Deltaproteobacteria</taxon>
        <taxon>Dissulfurirhabdaceae</taxon>
        <taxon>Dissulfurirhabdus</taxon>
    </lineage>
</organism>
<dbReference type="SUPFAM" id="SSF48239">
    <property type="entry name" value="Terpenoid cyclases/Protein prenyltransferases"/>
    <property type="match status" value="1"/>
</dbReference>
<dbReference type="InterPro" id="IPR001330">
    <property type="entry name" value="Prenyltrans"/>
</dbReference>
<proteinExistence type="inferred from homology"/>
<protein>
    <submittedName>
        <fullName evidence="10">Terpene cyclase/mutase family protein</fullName>
    </submittedName>
</protein>
<evidence type="ECO:0000259" key="9">
    <source>
        <dbReference type="Pfam" id="PF00432"/>
    </source>
</evidence>
<feature type="domain" description="Prenyltransferase alpha-alpha toroid" evidence="9">
    <location>
        <begin position="51"/>
        <end position="97"/>
    </location>
</feature>
<feature type="domain" description="Prenyltransferase alpha-alpha toroid" evidence="9">
    <location>
        <begin position="253"/>
        <end position="310"/>
    </location>
</feature>
<dbReference type="PANTHER" id="PTHR11774:SF6">
    <property type="entry name" value="PROTEIN FARNESYLTRANSFERASE SUBUNIT BETA"/>
    <property type="match status" value="1"/>
</dbReference>
<keyword evidence="3" id="KW-0637">Prenyltransferase</keyword>
<dbReference type="Proteomes" id="UP000469346">
    <property type="component" value="Unassembled WGS sequence"/>
</dbReference>
<keyword evidence="6" id="KW-0677">Repeat</keyword>
<keyword evidence="5" id="KW-0479">Metal-binding</keyword>
<evidence type="ECO:0000256" key="3">
    <source>
        <dbReference type="ARBA" id="ARBA00022602"/>
    </source>
</evidence>
<keyword evidence="11" id="KW-1185">Reference proteome</keyword>
<keyword evidence="7" id="KW-0862">Zinc</keyword>
<dbReference type="Pfam" id="PF00432">
    <property type="entry name" value="Prenyltrans"/>
    <property type="match status" value="3"/>
</dbReference>
<dbReference type="Gene3D" id="1.50.10.20">
    <property type="match status" value="1"/>
</dbReference>
<dbReference type="GO" id="GO:0046872">
    <property type="term" value="F:metal ion binding"/>
    <property type="evidence" value="ECO:0007669"/>
    <property type="project" value="UniProtKB-KW"/>
</dbReference>
<comment type="similarity">
    <text evidence="2">Belongs to the protein prenyltransferase subunit beta family.</text>
</comment>
<evidence type="ECO:0000313" key="10">
    <source>
        <dbReference type="EMBL" id="NDY41843.1"/>
    </source>
</evidence>
<feature type="domain" description="Prenyltransferase alpha-alpha toroid" evidence="9">
    <location>
        <begin position="107"/>
        <end position="226"/>
    </location>
</feature>
<feature type="signal peptide" evidence="8">
    <location>
        <begin position="1"/>
        <end position="21"/>
    </location>
</feature>
<evidence type="ECO:0000313" key="11">
    <source>
        <dbReference type="Proteomes" id="UP000469346"/>
    </source>
</evidence>
<evidence type="ECO:0000256" key="6">
    <source>
        <dbReference type="ARBA" id="ARBA00022737"/>
    </source>
</evidence>
<dbReference type="GO" id="GO:0004660">
    <property type="term" value="F:protein farnesyltransferase activity"/>
    <property type="evidence" value="ECO:0007669"/>
    <property type="project" value="TreeGrafter"/>
</dbReference>
<comment type="cofactor">
    <cofactor evidence="1">
        <name>Zn(2+)</name>
        <dbReference type="ChEBI" id="CHEBI:29105"/>
    </cofactor>
</comment>
<dbReference type="CDD" id="cd00688">
    <property type="entry name" value="ISOPREN_C2_like"/>
    <property type="match status" value="1"/>
</dbReference>
<gene>
    <name evidence="10" type="ORF">G3N55_03110</name>
</gene>
<dbReference type="InterPro" id="IPR045089">
    <property type="entry name" value="PGGT1B-like"/>
</dbReference>
<dbReference type="EMBL" id="JAAGRR010000020">
    <property type="protein sequence ID" value="NDY41843.1"/>
    <property type="molecule type" value="Genomic_DNA"/>
</dbReference>
<accession>A0A6N9TP26</accession>
<dbReference type="InterPro" id="IPR008930">
    <property type="entry name" value="Terpenoid_cyclase/PrenylTrfase"/>
</dbReference>
<sequence length="321" mass="34132">MIRFVLFVLYLAFASAAPCPAAGGAAPAPDLEKTAALLDRWAARDRFPDSVSFAYYHVYSRTALGRPVPKEMADRLAAFVAKCQGPDGGFRSEPKYDPRSGVLETDFALRALDLLGRRDAVDAKKAAAFLAAMADDSGGLRPEPGAAPSLAATCRGVSALARLGALDRLDRKRTAAFIRRHEAAGGGFAMLPGKPASVRATDLAVSALAELGALTPEVRARAVKFLKGTRYSGLVKGKKFRGLPFLEAMAQELSALARLGALAEVDTASIRRFVHSLYVPYNGGFGPRPGYGTTPPATFHGLYCLVRLGDLPDPEAAARRR</sequence>